<reference evidence="1 2" key="1">
    <citation type="journal article" date="2015" name="Annu Rev Anim Biosci">
        <title>The Genome 10K Project: a way forward.</title>
        <authorList>
            <person name="Koepfli K.P."/>
            <person name="Paten B."/>
            <person name="O'Brien S.J."/>
            <person name="Koepfli K.P."/>
            <person name="Paten B."/>
            <person name="Antunes A."/>
            <person name="Belov K."/>
            <person name="Bustamante C."/>
            <person name="Castoe T.A."/>
            <person name="Clawson H."/>
            <person name="Crawford A.J."/>
            <person name="Diekhans M."/>
            <person name="Distel D."/>
            <person name="Durbin R."/>
            <person name="Earl D."/>
            <person name="Fujita M.K."/>
            <person name="Gamble T."/>
            <person name="Georges A."/>
            <person name="Gemmell N."/>
            <person name="Gilbert M.T."/>
            <person name="Graves J.M."/>
            <person name="Green R.E."/>
            <person name="Hickey G."/>
            <person name="Jarvis E.D."/>
            <person name="Johnson W."/>
            <person name="Komissarov A."/>
            <person name="Korf I."/>
            <person name="Kuhn R."/>
            <person name="Larkin D.M."/>
            <person name="Lewin H."/>
            <person name="Lopez J.V."/>
            <person name="Ma J."/>
            <person name="Marques-Bonet T."/>
            <person name="Miller W."/>
            <person name="Murphy R."/>
            <person name="Pevzner P."/>
            <person name="Shapiro B."/>
            <person name="Steiner C."/>
            <person name="Tamazian G."/>
            <person name="Venkatesh B."/>
            <person name="Wang J."/>
            <person name="Wayne R."/>
            <person name="Wiley E."/>
            <person name="Yang H."/>
            <person name="Zhang G."/>
            <person name="Haussler D."/>
            <person name="Ryder O."/>
            <person name="O'Brien S.J."/>
        </authorList>
    </citation>
    <scope>NUCLEOTIDE SEQUENCE</scope>
</reference>
<proteinExistence type="predicted"/>
<keyword evidence="2" id="KW-1185">Reference proteome</keyword>
<reference evidence="2" key="3">
    <citation type="submission" date="2018-12" db="EMBL/GenBank/DDBJ databases">
        <title>G10K-VGP greater horseshoe bat female genome, primary haplotype.</title>
        <authorList>
            <person name="Teeling E."/>
            <person name="Myers G."/>
            <person name="Vernes S."/>
            <person name="Pippel M."/>
            <person name="Winkler S."/>
            <person name="Fedrigo O."/>
            <person name="Rhie A."/>
            <person name="Koren S."/>
            <person name="Phillippy A."/>
            <person name="Lewin H."/>
            <person name="Damas J."/>
            <person name="Howe K."/>
            <person name="Mountcastle J."/>
            <person name="Jarvis E.D."/>
        </authorList>
    </citation>
    <scope>NUCLEOTIDE SEQUENCE [LARGE SCALE GENOMIC DNA]</scope>
</reference>
<evidence type="ECO:0000313" key="1">
    <source>
        <dbReference type="Ensembl" id="ENSRFEP00010006928.1"/>
    </source>
</evidence>
<sequence length="76" mass="8247">MVPTTSLLTVQGSEGLYLLSGPPHFTESTVFPRELRMGPCLPGATEKKINIINHSWTYISTSGIWNSEGTNGRVGL</sequence>
<name>A0A671E5H9_RHIFE</name>
<dbReference type="AlphaFoldDB" id="A0A671E5H9"/>
<evidence type="ECO:0000313" key="2">
    <source>
        <dbReference type="Proteomes" id="UP000472240"/>
    </source>
</evidence>
<reference evidence="1" key="5">
    <citation type="submission" date="2025-09" db="UniProtKB">
        <authorList>
            <consortium name="Ensembl"/>
        </authorList>
    </citation>
    <scope>IDENTIFICATION</scope>
</reference>
<organism evidence="1 2">
    <name type="scientific">Rhinolophus ferrumequinum</name>
    <name type="common">Greater horseshoe bat</name>
    <dbReference type="NCBI Taxonomy" id="59479"/>
    <lineage>
        <taxon>Eukaryota</taxon>
        <taxon>Metazoa</taxon>
        <taxon>Chordata</taxon>
        <taxon>Craniata</taxon>
        <taxon>Vertebrata</taxon>
        <taxon>Euteleostomi</taxon>
        <taxon>Mammalia</taxon>
        <taxon>Eutheria</taxon>
        <taxon>Laurasiatheria</taxon>
        <taxon>Chiroptera</taxon>
        <taxon>Yinpterochiroptera</taxon>
        <taxon>Rhinolophoidea</taxon>
        <taxon>Rhinolophidae</taxon>
        <taxon>Rhinolophinae</taxon>
        <taxon>Rhinolophus</taxon>
    </lineage>
</organism>
<dbReference type="Ensembl" id="ENSRFET00010007587.1">
    <property type="protein sequence ID" value="ENSRFEP00010006928.1"/>
    <property type="gene ID" value="ENSRFEG00010004700.1"/>
</dbReference>
<dbReference type="InParanoid" id="A0A671E5H9"/>
<accession>A0A671E5H9</accession>
<dbReference type="Proteomes" id="UP000472240">
    <property type="component" value="Chromosome 5"/>
</dbReference>
<protein>
    <submittedName>
        <fullName evidence="1">Uncharacterized protein</fullName>
    </submittedName>
</protein>
<reference evidence="1 2" key="2">
    <citation type="journal article" date="2018" name="Annu Rev Anim Biosci">
        <title>Bat Biology, Genomes, and the Bat1K Project: To Generate Chromosome-Level Genomes for All Living Bat Species.</title>
        <authorList>
            <person name="Teeling E.C."/>
            <person name="Vernes S.C."/>
            <person name="Davalos L.M."/>
            <person name="Ray D.A."/>
            <person name="Gilbert M.T.P."/>
            <person name="Myers E."/>
        </authorList>
    </citation>
    <scope>NUCLEOTIDE SEQUENCE</scope>
</reference>
<reference evidence="1" key="4">
    <citation type="submission" date="2025-08" db="UniProtKB">
        <authorList>
            <consortium name="Ensembl"/>
        </authorList>
    </citation>
    <scope>IDENTIFICATION</scope>
</reference>